<reference evidence="2" key="1">
    <citation type="submission" date="2017-05" db="EMBL/GenBank/DDBJ databases">
        <authorList>
            <person name="Barney B.M."/>
        </authorList>
    </citation>
    <scope>NUCLEOTIDE SEQUENCE [LARGE SCALE GENOMIC DNA]</scope>
    <source>
        <strain evidence="2">PSBB022</strain>
    </source>
</reference>
<dbReference type="EMBL" id="NHNI01000001">
    <property type="protein sequence ID" value="OZY87441.1"/>
    <property type="molecule type" value="Genomic_DNA"/>
</dbReference>
<comment type="caution">
    <text evidence="1">The sequence shown here is derived from an EMBL/GenBank/DDBJ whole genome shotgun (WGS) entry which is preliminary data.</text>
</comment>
<protein>
    <submittedName>
        <fullName evidence="1">Uncharacterized protein</fullName>
    </submittedName>
</protein>
<gene>
    <name evidence="1" type="ORF">CBP51_10825</name>
</gene>
<dbReference type="Proteomes" id="UP000216101">
    <property type="component" value="Unassembled WGS sequence"/>
</dbReference>
<keyword evidence="2" id="KW-1185">Reference proteome</keyword>
<dbReference type="AlphaFoldDB" id="A0A266QDL6"/>
<evidence type="ECO:0000313" key="2">
    <source>
        <dbReference type="Proteomes" id="UP000216101"/>
    </source>
</evidence>
<organism evidence="1 2">
    <name type="scientific">Cellvibrio mixtus</name>
    <dbReference type="NCBI Taxonomy" id="39650"/>
    <lineage>
        <taxon>Bacteria</taxon>
        <taxon>Pseudomonadati</taxon>
        <taxon>Pseudomonadota</taxon>
        <taxon>Gammaproteobacteria</taxon>
        <taxon>Cellvibrionales</taxon>
        <taxon>Cellvibrionaceae</taxon>
        <taxon>Cellvibrio</taxon>
    </lineage>
</organism>
<proteinExistence type="predicted"/>
<sequence length="944" mass="102168">MTGLTDLNARTDLTRWNRAGLNQVQYLDGNAATYLEDLRLALRQQFAGNDEVLSWLDSGQPLDPALADKTLRDWQRRLRDQYGGARRDYAWEMLRSFARATHVLTHTVNAYANERYINTATQWDNLRRLVNMLDYHPAPPASAETWVALIAKTPDPDKGIIGIGTVAAGLVLQNQPKDGSSPLIFETLQELALDYRLNELRAPDYNRAQQLFSLPVKGQTVDFPLQAVPDAVTVGEYALLTCSNAAVAVAVSAIGADYLCLTIVEEGFSGAQWPLADVRLQLAPAWQEAPRLNGSNVVAVSNVSSNVSAGSVLAYEVSASNWALLRVSTVDGERIALTPTPPNGVSLSLCLQANKQTAGFILPLQRAHTQVWRSDLTAISPTNHSEAGVAIYSLVAATESTNIYYLPAQPPVAFSVVNTSPEALEFAGKPGDLSSGGWILLHTQDRKVYSYRLSSVTSLDKAYRLSVSGLANNRWVLAQGLFATSLAPRGYDQNLSPIYHNASGSSCQLDLLLPSSALPAALTPGRVLWVVGSTQQQRVTVQTIVPLESAASGGWIRLSVAPSLAGLSLPKYATRIYANVVLAGHGETRGQTVLGNGNRIEPNQEFIYRKTDLAFEQDNQFVSGVRAAVTVLVDERRWTQVDNLRDSEAADTHFEATLTEDDQLLLRFGDGIHGQRLPTGTNNLLIQGRFGSGTQGNLPAGSLNKLKKPHLLVESVLQPAAATGGGDRESGESLRSQAPASVLTLDRAVTVADYGHIAWRHASIWQARSHALPATARASDRVEVVLVPAGGGAVSQELAGSMKTYLEGFSRPGVLVSIKSYQAILLDIELTLRVDITAYDGNQIAELVRLTLLDSFSLSKAVLAEPLYLSRLYQVVESVEGVENVALALNPLGFVDENGLPVVPADAFYGADNSLRRISPAPHQLIYLNSQLLAPEIHWEAAYV</sequence>
<accession>A0A266QDL6</accession>
<dbReference type="RefSeq" id="WP_094984847.1">
    <property type="nucleotide sequence ID" value="NZ_NHNI01000001.1"/>
</dbReference>
<evidence type="ECO:0000313" key="1">
    <source>
        <dbReference type="EMBL" id="OZY87441.1"/>
    </source>
</evidence>
<name>A0A266QDL6_9GAMM</name>